<name>A0A4R8Q437_9PEZI</name>
<protein>
    <submittedName>
        <fullName evidence="2">Uncharacterized protein</fullName>
    </submittedName>
</protein>
<keyword evidence="1" id="KW-0472">Membrane</keyword>
<keyword evidence="1" id="KW-0812">Transmembrane</keyword>
<keyword evidence="3" id="KW-1185">Reference proteome</keyword>
<evidence type="ECO:0000313" key="3">
    <source>
        <dbReference type="Proteomes" id="UP000295083"/>
    </source>
</evidence>
<feature type="transmembrane region" description="Helical" evidence="1">
    <location>
        <begin position="75"/>
        <end position="94"/>
    </location>
</feature>
<comment type="caution">
    <text evidence="2">The sequence shown here is derived from an EMBL/GenBank/DDBJ whole genome shotgun (WGS) entry which is preliminary data.</text>
</comment>
<evidence type="ECO:0000256" key="1">
    <source>
        <dbReference type="SAM" id="Phobius"/>
    </source>
</evidence>
<proteinExistence type="predicted"/>
<dbReference type="EMBL" id="QAPG01000834">
    <property type="protein sequence ID" value="TDZ28503.1"/>
    <property type="molecule type" value="Genomic_DNA"/>
</dbReference>
<reference evidence="2 3" key="1">
    <citation type="submission" date="2018-11" db="EMBL/GenBank/DDBJ databases">
        <title>Genome sequence and assembly of Colletotrichum spinosum.</title>
        <authorList>
            <person name="Gan P."/>
            <person name="Shirasu K."/>
        </authorList>
    </citation>
    <scope>NUCLEOTIDE SEQUENCE [LARGE SCALE GENOMIC DNA]</scope>
    <source>
        <strain evidence="2 3">CBS 515.97</strain>
    </source>
</reference>
<gene>
    <name evidence="2" type="ORF">C8035_v007500</name>
</gene>
<feature type="transmembrane region" description="Helical" evidence="1">
    <location>
        <begin position="106"/>
        <end position="128"/>
    </location>
</feature>
<feature type="transmembrane region" description="Helical" evidence="1">
    <location>
        <begin position="12"/>
        <end position="30"/>
    </location>
</feature>
<dbReference type="AlphaFoldDB" id="A0A4R8Q437"/>
<feature type="transmembrane region" description="Helical" evidence="1">
    <location>
        <begin position="36"/>
        <end position="55"/>
    </location>
</feature>
<sequence>MPSPATTVVLRKISIAAFAPGLILLLIHGIVASRPFPALGILPLAASALFSLLIIRRDFIAALGSPIQALSELNILVGDVSLAVFHFIFVFISWTQLTRVWDEGQIVLGTYGTVPMMLVFGIHFSIALPQLFHVVIKRSCDCPHCRSVAKAGYFSSSTTEYTPLNDGDTEPEIVDRDIEEGVSGSH</sequence>
<evidence type="ECO:0000313" key="2">
    <source>
        <dbReference type="EMBL" id="TDZ28503.1"/>
    </source>
</evidence>
<accession>A0A4R8Q437</accession>
<dbReference type="Proteomes" id="UP000295083">
    <property type="component" value="Unassembled WGS sequence"/>
</dbReference>
<keyword evidence="1" id="KW-1133">Transmembrane helix</keyword>
<organism evidence="2 3">
    <name type="scientific">Colletotrichum spinosum</name>
    <dbReference type="NCBI Taxonomy" id="1347390"/>
    <lineage>
        <taxon>Eukaryota</taxon>
        <taxon>Fungi</taxon>
        <taxon>Dikarya</taxon>
        <taxon>Ascomycota</taxon>
        <taxon>Pezizomycotina</taxon>
        <taxon>Sordariomycetes</taxon>
        <taxon>Hypocreomycetidae</taxon>
        <taxon>Glomerellales</taxon>
        <taxon>Glomerellaceae</taxon>
        <taxon>Colletotrichum</taxon>
        <taxon>Colletotrichum orbiculare species complex</taxon>
    </lineage>
</organism>